<dbReference type="AlphaFoldDB" id="A0A2S0WZD3"/>
<evidence type="ECO:0000256" key="3">
    <source>
        <dbReference type="ARBA" id="ARBA00023015"/>
    </source>
</evidence>
<dbReference type="InterPro" id="IPR036390">
    <property type="entry name" value="WH_DNA-bd_sf"/>
</dbReference>
<evidence type="ECO:0000256" key="2">
    <source>
        <dbReference type="ARBA" id="ARBA00022898"/>
    </source>
</evidence>
<dbReference type="SUPFAM" id="SSF53383">
    <property type="entry name" value="PLP-dependent transferases"/>
    <property type="match status" value="1"/>
</dbReference>
<dbReference type="SUPFAM" id="SSF46785">
    <property type="entry name" value="Winged helix' DNA-binding domain"/>
    <property type="match status" value="1"/>
</dbReference>
<dbReference type="Pfam" id="PF00155">
    <property type="entry name" value="Aminotran_1_2"/>
    <property type="match status" value="1"/>
</dbReference>
<dbReference type="PANTHER" id="PTHR46577">
    <property type="entry name" value="HTH-TYPE TRANSCRIPTIONAL REGULATORY PROTEIN GABR"/>
    <property type="match status" value="1"/>
</dbReference>
<evidence type="ECO:0000259" key="6">
    <source>
        <dbReference type="PROSITE" id="PS50949"/>
    </source>
</evidence>
<dbReference type="GO" id="GO:0003677">
    <property type="term" value="F:DNA binding"/>
    <property type="evidence" value="ECO:0007669"/>
    <property type="project" value="UniProtKB-KW"/>
</dbReference>
<keyword evidence="2" id="KW-0663">Pyridoxal phosphate</keyword>
<proteinExistence type="inferred from homology"/>
<dbReference type="Gene3D" id="3.40.640.10">
    <property type="entry name" value="Type I PLP-dependent aspartate aminotransferase-like (Major domain)"/>
    <property type="match status" value="1"/>
</dbReference>
<sequence length="481" mass="50301">MVVSGIRANGFQVTDVRVDGAALIALAEFPEPSPRGIAGVIARLVNSGELAAGTRLPTVRELASELGVSPATVSQAWQALSRTGLIESRGRAGSFVRPLSPGWLAPRMRGMAAPNDPVRLDLSRGTPDPLLLPALGPALSRVSARAETGSYQAEPVIPALAAVLEASWPSEAESIMVVDGALDAISRTLEQLVRFGDRVVVESPGFPPFLDLLEVLGAEPVPVRLDEHGMVPEALARALLRRPVAVLLQPRAQNPTGASMNAERAVALARVIRSAPDVNDLVVVEDDHSGLISTEGDVSLGGALPGRVVHVRSFSKSHGPDLRIAALGGPRDLVERVVARRMLGPGWTSRMVQTILLDLLTEGTSIDAVAEARRQYYTRQRALGDALRARGVAVAPADGINLWMPVLSERSALVQLAAAGVRVAAGTPFLAASDVAEAANGARTRAGGDFVRVTVGMLRDGTDEIADALASAAHHVAAGGY</sequence>
<dbReference type="InterPro" id="IPR036388">
    <property type="entry name" value="WH-like_DNA-bd_sf"/>
</dbReference>
<keyword evidence="4" id="KW-0238">DNA-binding</keyword>
<evidence type="ECO:0000256" key="5">
    <source>
        <dbReference type="ARBA" id="ARBA00023163"/>
    </source>
</evidence>
<dbReference type="InterPro" id="IPR000524">
    <property type="entry name" value="Tscrpt_reg_HTH_GntR"/>
</dbReference>
<dbReference type="OrthoDB" id="4336542at2"/>
<dbReference type="SMART" id="SM00345">
    <property type="entry name" value="HTH_GNTR"/>
    <property type="match status" value="1"/>
</dbReference>
<comment type="similarity">
    <text evidence="1">In the C-terminal section; belongs to the class-I pyridoxal-phosphate-dependent aminotransferase family.</text>
</comment>
<gene>
    <name evidence="7" type="ORF">DCE93_13615</name>
</gene>
<accession>A0A2S0WZD3</accession>
<dbReference type="EMBL" id="CP028913">
    <property type="protein sequence ID" value="AWB96554.1"/>
    <property type="molecule type" value="Genomic_DNA"/>
</dbReference>
<evidence type="ECO:0000313" key="7">
    <source>
        <dbReference type="EMBL" id="AWB96554.1"/>
    </source>
</evidence>
<dbReference type="GO" id="GO:0003700">
    <property type="term" value="F:DNA-binding transcription factor activity"/>
    <property type="evidence" value="ECO:0007669"/>
    <property type="project" value="InterPro"/>
</dbReference>
<dbReference type="CDD" id="cd07377">
    <property type="entry name" value="WHTH_GntR"/>
    <property type="match status" value="1"/>
</dbReference>
<dbReference type="InterPro" id="IPR051446">
    <property type="entry name" value="HTH_trans_reg/aminotransferase"/>
</dbReference>
<protein>
    <submittedName>
        <fullName evidence="7">GntR family transcriptional regulator</fullName>
    </submittedName>
</protein>
<keyword evidence="3" id="KW-0805">Transcription regulation</keyword>
<dbReference type="PANTHER" id="PTHR46577:SF1">
    <property type="entry name" value="HTH-TYPE TRANSCRIPTIONAL REGULATORY PROTEIN GABR"/>
    <property type="match status" value="1"/>
</dbReference>
<dbReference type="PROSITE" id="PS50949">
    <property type="entry name" value="HTH_GNTR"/>
    <property type="match status" value="1"/>
</dbReference>
<dbReference type="Pfam" id="PF00392">
    <property type="entry name" value="GntR"/>
    <property type="match status" value="1"/>
</dbReference>
<reference evidence="7 8" key="1">
    <citation type="submission" date="2018-04" db="EMBL/GenBank/DDBJ databases">
        <authorList>
            <person name="Li J."/>
        </authorList>
    </citation>
    <scope>NUCLEOTIDE SEQUENCE [LARGE SCALE GENOMIC DNA]</scope>
    <source>
        <strain evidence="8">30A</strain>
    </source>
</reference>
<dbReference type="KEGG" id="agm:DCE93_13615"/>
<name>A0A2S0WZD3_9MICO</name>
<organism evidence="7 8">
    <name type="scientific">Agromyces badenianii</name>
    <dbReference type="NCBI Taxonomy" id="2080742"/>
    <lineage>
        <taxon>Bacteria</taxon>
        <taxon>Bacillati</taxon>
        <taxon>Actinomycetota</taxon>
        <taxon>Actinomycetes</taxon>
        <taxon>Micrococcales</taxon>
        <taxon>Microbacteriaceae</taxon>
        <taxon>Agromyces</taxon>
    </lineage>
</organism>
<evidence type="ECO:0000256" key="1">
    <source>
        <dbReference type="ARBA" id="ARBA00005384"/>
    </source>
</evidence>
<dbReference type="InterPro" id="IPR004839">
    <property type="entry name" value="Aminotransferase_I/II_large"/>
</dbReference>
<keyword evidence="5" id="KW-0804">Transcription</keyword>
<evidence type="ECO:0000256" key="4">
    <source>
        <dbReference type="ARBA" id="ARBA00023125"/>
    </source>
</evidence>
<feature type="domain" description="HTH gntR-type" evidence="6">
    <location>
        <begin position="31"/>
        <end position="99"/>
    </location>
</feature>
<keyword evidence="8" id="KW-1185">Reference proteome</keyword>
<dbReference type="Gene3D" id="1.10.10.10">
    <property type="entry name" value="Winged helix-like DNA-binding domain superfamily/Winged helix DNA-binding domain"/>
    <property type="match status" value="1"/>
</dbReference>
<dbReference type="GO" id="GO:0030170">
    <property type="term" value="F:pyridoxal phosphate binding"/>
    <property type="evidence" value="ECO:0007669"/>
    <property type="project" value="InterPro"/>
</dbReference>
<dbReference type="Proteomes" id="UP000244729">
    <property type="component" value="Chromosome"/>
</dbReference>
<evidence type="ECO:0000313" key="8">
    <source>
        <dbReference type="Proteomes" id="UP000244729"/>
    </source>
</evidence>
<dbReference type="CDD" id="cd00609">
    <property type="entry name" value="AAT_like"/>
    <property type="match status" value="1"/>
</dbReference>
<dbReference type="InterPro" id="IPR015421">
    <property type="entry name" value="PyrdxlP-dep_Trfase_major"/>
</dbReference>
<dbReference type="InterPro" id="IPR015424">
    <property type="entry name" value="PyrdxlP-dep_Trfase"/>
</dbReference>